<dbReference type="InterPro" id="IPR044043">
    <property type="entry name" value="VanA_C_cat"/>
</dbReference>
<dbReference type="Proteomes" id="UP000295781">
    <property type="component" value="Chromosome"/>
</dbReference>
<dbReference type="Gene3D" id="2.102.10.10">
    <property type="entry name" value="Rieske [2Fe-2S] iron-sulphur domain"/>
    <property type="match status" value="1"/>
</dbReference>
<dbReference type="SUPFAM" id="SSF55961">
    <property type="entry name" value="Bet v1-like"/>
    <property type="match status" value="1"/>
</dbReference>
<dbReference type="Pfam" id="PF19112">
    <property type="entry name" value="VanA_C"/>
    <property type="match status" value="1"/>
</dbReference>
<evidence type="ECO:0000256" key="4">
    <source>
        <dbReference type="ARBA" id="ARBA00023004"/>
    </source>
</evidence>
<dbReference type="OrthoDB" id="9800167at2"/>
<dbReference type="SUPFAM" id="SSF50022">
    <property type="entry name" value="ISP domain"/>
    <property type="match status" value="1"/>
</dbReference>
<feature type="domain" description="Rieske" evidence="6">
    <location>
        <begin position="9"/>
        <end position="114"/>
    </location>
</feature>
<dbReference type="RefSeq" id="WP_129350351.1">
    <property type="nucleotide sequence ID" value="NZ_CP012670.1"/>
</dbReference>
<organism evidence="7 8">
    <name type="scientific">Sorangium cellulosum</name>
    <name type="common">Polyangium cellulosum</name>
    <dbReference type="NCBI Taxonomy" id="56"/>
    <lineage>
        <taxon>Bacteria</taxon>
        <taxon>Pseudomonadati</taxon>
        <taxon>Myxococcota</taxon>
        <taxon>Polyangia</taxon>
        <taxon>Polyangiales</taxon>
        <taxon>Polyangiaceae</taxon>
        <taxon>Sorangium</taxon>
    </lineage>
</organism>
<keyword evidence="5" id="KW-0411">Iron-sulfur</keyword>
<evidence type="ECO:0000256" key="2">
    <source>
        <dbReference type="ARBA" id="ARBA00022723"/>
    </source>
</evidence>
<dbReference type="Gene3D" id="3.90.380.10">
    <property type="entry name" value="Naphthalene 1,2-dioxygenase Alpha Subunit, Chain A, domain 1"/>
    <property type="match status" value="1"/>
</dbReference>
<dbReference type="GO" id="GO:0016491">
    <property type="term" value="F:oxidoreductase activity"/>
    <property type="evidence" value="ECO:0007669"/>
    <property type="project" value="UniProtKB-KW"/>
</dbReference>
<dbReference type="Pfam" id="PF00355">
    <property type="entry name" value="Rieske"/>
    <property type="match status" value="1"/>
</dbReference>
<dbReference type="InterPro" id="IPR017941">
    <property type="entry name" value="Rieske_2Fe-2S"/>
</dbReference>
<dbReference type="PANTHER" id="PTHR21266:SF59">
    <property type="entry name" value="BLR4922 PROTEIN"/>
    <property type="match status" value="1"/>
</dbReference>
<dbReference type="EMBL" id="CP012670">
    <property type="protein sequence ID" value="AUX24378.1"/>
    <property type="molecule type" value="Genomic_DNA"/>
</dbReference>
<evidence type="ECO:0000256" key="5">
    <source>
        <dbReference type="ARBA" id="ARBA00023014"/>
    </source>
</evidence>
<name>A0A4P2Q5P2_SORCE</name>
<dbReference type="InterPro" id="IPR050584">
    <property type="entry name" value="Cholesterol_7-desaturase"/>
</dbReference>
<proteinExistence type="predicted"/>
<evidence type="ECO:0000259" key="6">
    <source>
        <dbReference type="PROSITE" id="PS51296"/>
    </source>
</evidence>
<accession>A0A4P2Q5P2</accession>
<keyword evidence="1" id="KW-0001">2Fe-2S</keyword>
<dbReference type="InterPro" id="IPR036922">
    <property type="entry name" value="Rieske_2Fe-2S_sf"/>
</dbReference>
<evidence type="ECO:0000313" key="7">
    <source>
        <dbReference type="EMBL" id="AUX24378.1"/>
    </source>
</evidence>
<protein>
    <recommendedName>
        <fullName evidence="6">Rieske domain-containing protein</fullName>
    </recommendedName>
</protein>
<reference evidence="7 8" key="1">
    <citation type="submission" date="2015-09" db="EMBL/GenBank/DDBJ databases">
        <title>Sorangium comparison.</title>
        <authorList>
            <person name="Zaburannyi N."/>
            <person name="Bunk B."/>
            <person name="Overmann J."/>
            <person name="Mueller R."/>
        </authorList>
    </citation>
    <scope>NUCLEOTIDE SEQUENCE [LARGE SCALE GENOMIC DNA]</scope>
    <source>
        <strain evidence="7 8">So ceGT47</strain>
    </source>
</reference>
<sequence>MFEGFARVWTPVEIAERLGRKPLSVRVAGEDVVLFRSAGGRAGALIDRCPHRGVALSLGRVGPDGCIECPFHGWRFDAEGACRTIPLNEVPPEKRRLHAATALPVQELGGLLWLFTEPGVEGAGEPYVPAALLDARLSRSVLAQEWRTHWTRAMENMLDFPHLPFLHRATIGRNMRRALRPGSVMHVDTTGTPSGMRVHARLDGEDRQEVSLDWVRPNGMVLQINIPGRDLRMHMFCVPVDAARTRMLLITTRSFGRFNPLTRLSTLFNERILLEDRAVVESSRPSEVPEPQEEASVASDRATLAFRRYYLSELKGSRAAAICRRDPTHVGRDPVGDPTHVG</sequence>
<dbReference type="GO" id="GO:0046872">
    <property type="term" value="F:metal ion binding"/>
    <property type="evidence" value="ECO:0007669"/>
    <property type="project" value="UniProtKB-KW"/>
</dbReference>
<keyword evidence="3" id="KW-0560">Oxidoreductase</keyword>
<evidence type="ECO:0000256" key="1">
    <source>
        <dbReference type="ARBA" id="ARBA00022714"/>
    </source>
</evidence>
<dbReference type="AlphaFoldDB" id="A0A4P2Q5P2"/>
<dbReference type="GO" id="GO:0051537">
    <property type="term" value="F:2 iron, 2 sulfur cluster binding"/>
    <property type="evidence" value="ECO:0007669"/>
    <property type="project" value="UniProtKB-KW"/>
</dbReference>
<dbReference type="CDD" id="cd03469">
    <property type="entry name" value="Rieske_RO_Alpha_N"/>
    <property type="match status" value="1"/>
</dbReference>
<dbReference type="PROSITE" id="PS51296">
    <property type="entry name" value="RIESKE"/>
    <property type="match status" value="1"/>
</dbReference>
<evidence type="ECO:0000256" key="3">
    <source>
        <dbReference type="ARBA" id="ARBA00023002"/>
    </source>
</evidence>
<keyword evidence="4" id="KW-0408">Iron</keyword>
<dbReference type="PANTHER" id="PTHR21266">
    <property type="entry name" value="IRON-SULFUR DOMAIN CONTAINING PROTEIN"/>
    <property type="match status" value="1"/>
</dbReference>
<gene>
    <name evidence="7" type="ORF">SOCEGT47_049150</name>
</gene>
<evidence type="ECO:0000313" key="8">
    <source>
        <dbReference type="Proteomes" id="UP000295781"/>
    </source>
</evidence>
<keyword evidence="2" id="KW-0479">Metal-binding</keyword>